<feature type="compositionally biased region" description="Polar residues" evidence="2">
    <location>
        <begin position="425"/>
        <end position="445"/>
    </location>
</feature>
<feature type="compositionally biased region" description="Basic and acidic residues" evidence="2">
    <location>
        <begin position="284"/>
        <end position="299"/>
    </location>
</feature>
<feature type="compositionally biased region" description="Basic and acidic residues" evidence="2">
    <location>
        <begin position="1582"/>
        <end position="1653"/>
    </location>
</feature>
<dbReference type="GO" id="GO:0005813">
    <property type="term" value="C:centrosome"/>
    <property type="evidence" value="ECO:0007669"/>
    <property type="project" value="InterPro"/>
</dbReference>
<feature type="compositionally biased region" description="Basic and acidic residues" evidence="2">
    <location>
        <begin position="218"/>
        <end position="233"/>
    </location>
</feature>
<feature type="region of interest" description="Disordered" evidence="2">
    <location>
        <begin position="277"/>
        <end position="345"/>
    </location>
</feature>
<evidence type="ECO:0000256" key="2">
    <source>
        <dbReference type="SAM" id="MobiDB-lite"/>
    </source>
</evidence>
<protein>
    <submittedName>
        <fullName evidence="3">Centrosome-associated protein 350</fullName>
    </submittedName>
</protein>
<feature type="region of interest" description="Disordered" evidence="2">
    <location>
        <begin position="209"/>
        <end position="262"/>
    </location>
</feature>
<feature type="compositionally biased region" description="Low complexity" evidence="2">
    <location>
        <begin position="1219"/>
        <end position="1232"/>
    </location>
</feature>
<reference evidence="3" key="1">
    <citation type="submission" date="2021-05" db="EMBL/GenBank/DDBJ databases">
        <authorList>
            <person name="Alioto T."/>
            <person name="Alioto T."/>
            <person name="Gomez Garrido J."/>
        </authorList>
    </citation>
    <scope>NUCLEOTIDE SEQUENCE</scope>
</reference>
<sequence>MSTMDEDHLKRIKQKVDAREDARKYIQKKKQERYEAQLMELEAKKREEEMKRQHMAEFNDTMKQLKKKAMTHKAAPAQRPPSLLSKMHRASHTAAFAKSNIITKTVQSTDKISPKTLLSSPHSSKNVTARRPSLENSPHKSARGVCKENQEKSGAMKGSRDGVCKENVYKEKNKLHKENSFRESNSHYKESFNKELLFSMNGSQGIRFESNTASDNWLLKKDEGSKRASKDSSVKAVKGSPRKDTRSAKPCEGLQFSSRTEKQQILESCKSSIMKPVIAPPQRLRPELSLDDLQRREPPLLESGSGDAKMDRDAHKRKTDQVFAADLKKKSRSDSQQSRSVLVSSVTSDPNSKYYHFSYVHPPTPSPLNVSLCSEFNETSSSNALQEFNSKVEMLKKALSEGFTKEAVVRTVEKSLDREAVSKLNAPTTSVKETPSEDQTQSSRQKPTHNDHQHPTQSVDTKDWKENQRIPEDIDLTYFRDPTPFNFTSAMKARLNMLTSERHREKMAKTEQSCQSKQDTRHCKEESPTRGHGRTTHNRGPPNLNNTEDISDMIAQYVENCQRNVAQLRASSGTQDLAAAAGHAQLTANPLRPGNWSKKNPMECKYENETDDMHCKEETGSIEQSGQYNTFSVRDPRQFQHSPPLNQTYDRALKPLPLNVEDLKLQFRTTSSNSANSSCFEFSELRQLQSLGPCTLNTSQVPERDITTDTDNGPDQISDVGRYDANQTINAQEAYKQVESRPTDRSVTRRINDKGNPTVLNRSGADQKADPSHETVKHRKKPEHRSDKTTSNATRHSKHHTYDVTDKSIAHDVPSGNPTHSVPTEPQEKDARKKSAFYAVPPSQHLTQPDLTLSPRRKQLPMEVNFRRISSTPTSSLKSLDTFKDTDSMSEILQLSCSKVPTNEVKAAPTITKQACPKPVDKGTATKSVAIHCSLLSQSCTSDTLCEPLSDLTLGTADVKDKLKTNGLDLTVKHLNSPKFSLELLDKMIKAEEERQKQSKLIVKLKSKAVTDKIMAELSRIELEKKTIKESCKTTSSSNSTTQQQSSDRLRNLKKKQRGLLIKLNQEREHLNTMAKQLLSQSQERIQQLTSQYNHLRTQLDTKAVLKVIDDSFKFHDDVTDTDCTMDQVNTFDMELSYNAGKLKSFCSLPEGLDRGQRHNGLNKPTETLETKYLELPSAQPKILKGKPLLETKYLELPSAQPKILKDRSTSPLLPPTDLPLDTTAPTPSTLPQTKRALPPSQPGAPIPMRAPLYPKYLRRLSSGSDDSFIYSHNETISDQSDLELRIRTLKDQLNKRRQEAERLKKELKTVRAENLKAKEASLLQQIRFYDKHIQLSSQELESEKQNSTKPAQIMRKPLILKPQKKINATKTGNMSSVEENSDQTHSSHDYHKETFDTESDKLDASDSTTVKDKEESLEPRVHATIGEEHKVAEETASGENTLKCETINEENVHTSLEITSAPEEMSTELNESVDETLNKLELETISNREGTLNEDAKSVVDVVEQIETASTRYSESASEIQTEVEEQSSREEIEEELTLPSSEQTVETGQDVATDRTKYVSSDEPFVETARTVSSEETNVETDRESVKTSENVKTDRESPEINVETGKESIEAHVETGRESIEMSGDVKTERETSLETDVKTGRESTDRSNIETETQLDYEGDYEEKDHESEVLHVSLKERTIYETFIVHEESVETREERASSEEDIEEEISESDVKEDKALEATNDVLKPLYLSPRELELPLKETSPREDEVSVKEITPTEDITTERTEDATVESNEEHASDIADEGHFLSHSEPKMISETKQPITAVQTFASAAMPELSPADISDILSPNISDLHDILDKDFINLDNFSLPLQLSPSKAPHTPFLHALSRDYHMTRKYQLEQLSNEIVDNELNTSIESMLVVYKERCVLNEAAVNEVEAGDVGEKEMDVQALGSHQRDLSWTSEDDWYTDEFDLELAGPPSVVAQVLLQKERQIDQEIEKIKQLTSNISSLDEPGAVLDTCSPRKLFSGAYPYLRHIPDKPPPPYIEPATSVPSSEGEISTIVLAVVDSLMNPDKEIEIPSSNIHRIQMYHSFLYDLTKDVYTKETTSSTTEKNTLPWQKPRVTTKLLDKKQLAEPQVLSQRIVNRVCQLLFLQPTPSCNNFILDWSRPKRDPVDEIIVQEARVEESMWTGYHNEETEIKNQVTETLLQELLDETVGIFQGLLTRGRSKA</sequence>
<feature type="compositionally biased region" description="Basic and acidic residues" evidence="2">
    <location>
        <begin position="1386"/>
        <end position="1428"/>
    </location>
</feature>
<evidence type="ECO:0000313" key="3">
    <source>
        <dbReference type="EMBL" id="CAG6629828.1"/>
    </source>
</evidence>
<feature type="compositionally biased region" description="Basic and acidic residues" evidence="2">
    <location>
        <begin position="518"/>
        <end position="529"/>
    </location>
</feature>
<dbReference type="EMBL" id="HBUF01071883">
    <property type="protein sequence ID" value="CAG6629828.1"/>
    <property type="molecule type" value="Transcribed_RNA"/>
</dbReference>
<feature type="compositionally biased region" description="Polar residues" evidence="2">
    <location>
        <begin position="107"/>
        <end position="127"/>
    </location>
</feature>
<feature type="compositionally biased region" description="Acidic residues" evidence="2">
    <location>
        <begin position="1657"/>
        <end position="1666"/>
    </location>
</feature>
<accession>A0A8D8QDD2</accession>
<feature type="coiled-coil region" evidence="1">
    <location>
        <begin position="27"/>
        <end position="75"/>
    </location>
</feature>
<feature type="coiled-coil region" evidence="1">
    <location>
        <begin position="1061"/>
        <end position="1099"/>
    </location>
</feature>
<dbReference type="InterPro" id="IPR028750">
    <property type="entry name" value="CEP350/CC187"/>
</dbReference>
<proteinExistence type="predicted"/>
<feature type="region of interest" description="Disordered" evidence="2">
    <location>
        <begin position="1032"/>
        <end position="1051"/>
    </location>
</feature>
<feature type="compositionally biased region" description="Low complexity" evidence="2">
    <location>
        <begin position="1034"/>
        <end position="1047"/>
    </location>
</feature>
<feature type="region of interest" description="Disordered" evidence="2">
    <location>
        <begin position="504"/>
        <end position="544"/>
    </location>
</feature>
<dbReference type="PANTHER" id="PTHR13958:SF3">
    <property type="entry name" value="CAP-GLY DOMAIN-CONTAINING PROTEIN-RELATED"/>
    <property type="match status" value="1"/>
</dbReference>
<feature type="compositionally biased region" description="Basic and acidic residues" evidence="2">
    <location>
        <begin position="1695"/>
        <end position="1704"/>
    </location>
</feature>
<feature type="compositionally biased region" description="Low complexity" evidence="2">
    <location>
        <begin position="334"/>
        <end position="345"/>
    </location>
</feature>
<feature type="region of interest" description="Disordered" evidence="2">
    <location>
        <begin position="1695"/>
        <end position="1717"/>
    </location>
</feature>
<evidence type="ECO:0000256" key="1">
    <source>
        <dbReference type="SAM" id="Coils"/>
    </source>
</evidence>
<feature type="region of interest" description="Disordered" evidence="2">
    <location>
        <begin position="1340"/>
        <end position="1428"/>
    </location>
</feature>
<feature type="region of interest" description="Disordered" evidence="2">
    <location>
        <begin position="107"/>
        <end position="162"/>
    </location>
</feature>
<feature type="region of interest" description="Disordered" evidence="2">
    <location>
        <begin position="1514"/>
        <end position="1669"/>
    </location>
</feature>
<feature type="compositionally biased region" description="Basic and acidic residues" evidence="2">
    <location>
        <begin position="800"/>
        <end position="810"/>
    </location>
</feature>
<dbReference type="GO" id="GO:0008017">
    <property type="term" value="F:microtubule binding"/>
    <property type="evidence" value="ECO:0007669"/>
    <property type="project" value="InterPro"/>
</dbReference>
<feature type="region of interest" description="Disordered" evidence="2">
    <location>
        <begin position="420"/>
        <end position="467"/>
    </location>
</feature>
<feature type="compositionally biased region" description="Basic and acidic residues" evidence="2">
    <location>
        <begin position="765"/>
        <end position="775"/>
    </location>
</feature>
<feature type="region of interest" description="Disordered" evidence="2">
    <location>
        <begin position="1206"/>
        <end position="1249"/>
    </location>
</feature>
<keyword evidence="1" id="KW-0175">Coiled coil</keyword>
<feature type="region of interest" description="Disordered" evidence="2">
    <location>
        <begin position="694"/>
        <end position="721"/>
    </location>
</feature>
<feature type="compositionally biased region" description="Acidic residues" evidence="2">
    <location>
        <begin position="1523"/>
        <end position="1538"/>
    </location>
</feature>
<organism evidence="3">
    <name type="scientific">Cacopsylla melanoneura</name>
    <dbReference type="NCBI Taxonomy" id="428564"/>
    <lineage>
        <taxon>Eukaryota</taxon>
        <taxon>Metazoa</taxon>
        <taxon>Ecdysozoa</taxon>
        <taxon>Arthropoda</taxon>
        <taxon>Hexapoda</taxon>
        <taxon>Insecta</taxon>
        <taxon>Pterygota</taxon>
        <taxon>Neoptera</taxon>
        <taxon>Paraneoptera</taxon>
        <taxon>Hemiptera</taxon>
        <taxon>Sternorrhyncha</taxon>
        <taxon>Psylloidea</taxon>
        <taxon>Psyllidae</taxon>
        <taxon>Psyllinae</taxon>
        <taxon>Cacopsylla</taxon>
    </lineage>
</organism>
<dbReference type="GO" id="GO:0034453">
    <property type="term" value="P:microtubule anchoring"/>
    <property type="evidence" value="ECO:0007669"/>
    <property type="project" value="InterPro"/>
</dbReference>
<feature type="compositionally biased region" description="Basic and acidic residues" evidence="2">
    <location>
        <begin position="736"/>
        <end position="753"/>
    </location>
</feature>
<feature type="compositionally biased region" description="Basic and acidic residues" evidence="2">
    <location>
        <begin position="448"/>
        <end position="467"/>
    </location>
</feature>
<feature type="compositionally biased region" description="Acidic residues" evidence="2">
    <location>
        <begin position="1705"/>
        <end position="1714"/>
    </location>
</feature>
<dbReference type="PANTHER" id="PTHR13958">
    <property type="entry name" value="CENTROSOME-ASSOCIATED PROTEIN 350"/>
    <property type="match status" value="1"/>
</dbReference>
<feature type="compositionally biased region" description="Polar residues" evidence="2">
    <location>
        <begin position="1367"/>
        <end position="1379"/>
    </location>
</feature>
<feature type="coiled-coil region" evidence="1">
    <location>
        <begin position="1280"/>
        <end position="1321"/>
    </location>
</feature>
<name>A0A8D8QDD2_9HEMI</name>
<feature type="region of interest" description="Disordered" evidence="2">
    <location>
        <begin position="735"/>
        <end position="834"/>
    </location>
</feature>